<evidence type="ECO:0000313" key="1">
    <source>
        <dbReference type="EMBL" id="MDQ0269851.1"/>
    </source>
</evidence>
<accession>A0ABU0AF14</accession>
<dbReference type="EMBL" id="JAUSUB010000005">
    <property type="protein sequence ID" value="MDQ0269851.1"/>
    <property type="molecule type" value="Genomic_DNA"/>
</dbReference>
<protein>
    <submittedName>
        <fullName evidence="1">Uncharacterized protein</fullName>
    </submittedName>
</protein>
<evidence type="ECO:0000313" key="2">
    <source>
        <dbReference type="Proteomes" id="UP001238088"/>
    </source>
</evidence>
<reference evidence="1 2" key="1">
    <citation type="submission" date="2023-07" db="EMBL/GenBank/DDBJ databases">
        <title>Genomic Encyclopedia of Type Strains, Phase IV (KMG-IV): sequencing the most valuable type-strain genomes for metagenomic binning, comparative biology and taxonomic classification.</title>
        <authorList>
            <person name="Goeker M."/>
        </authorList>
    </citation>
    <scope>NUCLEOTIDE SEQUENCE [LARGE SCALE GENOMIC DNA]</scope>
    <source>
        <strain evidence="1 2">DSM 23494</strain>
    </source>
</reference>
<proteinExistence type="predicted"/>
<keyword evidence="2" id="KW-1185">Reference proteome</keyword>
<name>A0ABU0AF14_9BACI</name>
<comment type="caution">
    <text evidence="1">The sequence shown here is derived from an EMBL/GenBank/DDBJ whole genome shotgun (WGS) entry which is preliminary data.</text>
</comment>
<organism evidence="1 2">
    <name type="scientific">Cytobacillus purgationiresistens</name>
    <dbReference type="NCBI Taxonomy" id="863449"/>
    <lineage>
        <taxon>Bacteria</taxon>
        <taxon>Bacillati</taxon>
        <taxon>Bacillota</taxon>
        <taxon>Bacilli</taxon>
        <taxon>Bacillales</taxon>
        <taxon>Bacillaceae</taxon>
        <taxon>Cytobacillus</taxon>
    </lineage>
</organism>
<dbReference type="Proteomes" id="UP001238088">
    <property type="component" value="Unassembled WGS sequence"/>
</dbReference>
<gene>
    <name evidence="1" type="ORF">J2S17_001723</name>
</gene>
<sequence>MTQYRLESAGCLSEIERIAQYRLESARFLSEIKVNRALQIRKDGILI</sequence>